<accession>A0A068NXV8</accession>
<dbReference type="HOGENOM" id="CLU_3270390_0_0_0"/>
<evidence type="ECO:0000313" key="2">
    <source>
        <dbReference type="EMBL" id="AIE87615.1"/>
    </source>
</evidence>
<dbReference type="STRING" id="661478.OP10G_4247"/>
<dbReference type="Proteomes" id="UP000027982">
    <property type="component" value="Chromosome"/>
</dbReference>
<sequence length="41" mass="4652">MPHLGLNDFASESDQSGSVNVGVMKEKRQKQKARSHREGRR</sequence>
<evidence type="ECO:0000313" key="3">
    <source>
        <dbReference type="Proteomes" id="UP000027982"/>
    </source>
</evidence>
<protein>
    <submittedName>
        <fullName evidence="2">Uncharacterized protein</fullName>
    </submittedName>
</protein>
<gene>
    <name evidence="2" type="ORF">OP10G_4247</name>
</gene>
<dbReference type="AlphaFoldDB" id="A0A068NXV8"/>
<organism evidence="2 3">
    <name type="scientific">Fimbriimonas ginsengisoli Gsoil 348</name>
    <dbReference type="NCBI Taxonomy" id="661478"/>
    <lineage>
        <taxon>Bacteria</taxon>
        <taxon>Bacillati</taxon>
        <taxon>Armatimonadota</taxon>
        <taxon>Fimbriimonadia</taxon>
        <taxon>Fimbriimonadales</taxon>
        <taxon>Fimbriimonadaceae</taxon>
        <taxon>Fimbriimonas</taxon>
    </lineage>
</organism>
<feature type="compositionally biased region" description="Polar residues" evidence="1">
    <location>
        <begin position="10"/>
        <end position="19"/>
    </location>
</feature>
<dbReference type="KEGG" id="fgi:OP10G_4247"/>
<name>A0A068NXV8_FIMGI</name>
<feature type="region of interest" description="Disordered" evidence="1">
    <location>
        <begin position="1"/>
        <end position="41"/>
    </location>
</feature>
<reference evidence="2 3" key="1">
    <citation type="journal article" date="2014" name="PLoS ONE">
        <title>The first complete genome sequence of the class fimbriimonadia in the phylum armatimonadetes.</title>
        <authorList>
            <person name="Hu Z.Y."/>
            <person name="Wang Y.Z."/>
            <person name="Im W.T."/>
            <person name="Wang S.Y."/>
            <person name="Zhao G.P."/>
            <person name="Zheng H.J."/>
            <person name="Quan Z.X."/>
        </authorList>
    </citation>
    <scope>NUCLEOTIDE SEQUENCE [LARGE SCALE GENOMIC DNA]</scope>
    <source>
        <strain evidence="2">Gsoil 348</strain>
    </source>
</reference>
<evidence type="ECO:0000256" key="1">
    <source>
        <dbReference type="SAM" id="MobiDB-lite"/>
    </source>
</evidence>
<dbReference type="EMBL" id="CP007139">
    <property type="protein sequence ID" value="AIE87615.1"/>
    <property type="molecule type" value="Genomic_DNA"/>
</dbReference>
<proteinExistence type="predicted"/>
<keyword evidence="3" id="KW-1185">Reference proteome</keyword>
<feature type="compositionally biased region" description="Basic residues" evidence="1">
    <location>
        <begin position="27"/>
        <end position="41"/>
    </location>
</feature>